<dbReference type="Proteomes" id="UP000006238">
    <property type="component" value="Unassembled WGS sequence"/>
</dbReference>
<accession>D4S1T1</accession>
<reference evidence="2 3" key="1">
    <citation type="submission" date="2010-02" db="EMBL/GenBank/DDBJ databases">
        <authorList>
            <person name="Weinstock G."/>
            <person name="Sodergren E."/>
            <person name="Clifton S."/>
            <person name="Fulton L."/>
            <person name="Fulton B."/>
            <person name="Courtney L."/>
            <person name="Fronick C."/>
            <person name="Harrison M."/>
            <person name="Strong C."/>
            <person name="Farmer C."/>
            <person name="Delahaunty K."/>
            <person name="Markovic C."/>
            <person name="Hall O."/>
            <person name="Minx P."/>
            <person name="Tomlinson C."/>
            <person name="Mitreva M."/>
            <person name="Nelson J."/>
            <person name="Hou S."/>
            <person name="Wollam A."/>
            <person name="Pepin K.H."/>
            <person name="Johnson M."/>
            <person name="Bhonagiri V."/>
            <person name="Zhang X."/>
            <person name="Suruliraj S."/>
            <person name="Warren W."/>
            <person name="Chinwalla A."/>
            <person name="Mardis E.R."/>
            <person name="Wilson R.K."/>
        </authorList>
    </citation>
    <scope>NUCLEOTIDE SEQUENCE [LARGE SCALE GENOMIC DNA]</scope>
    <source>
        <strain evidence="2 3">DSM 2876</strain>
    </source>
</reference>
<comment type="caution">
    <text evidence="2">The sequence shown here is derived from an EMBL/GenBank/DDBJ whole genome shotgun (WGS) entry which is preliminary data.</text>
</comment>
<dbReference type="GeneID" id="98917820"/>
<organism evidence="2 3">
    <name type="scientific">Eshraghiella crossota DSM 2876</name>
    <dbReference type="NCBI Taxonomy" id="511680"/>
    <lineage>
        <taxon>Bacteria</taxon>
        <taxon>Bacillati</taxon>
        <taxon>Bacillota</taxon>
        <taxon>Clostridia</taxon>
        <taxon>Lachnospirales</taxon>
        <taxon>Lachnospiraceae</taxon>
        <taxon>Eshraghiella</taxon>
    </lineage>
</organism>
<evidence type="ECO:0000259" key="1">
    <source>
        <dbReference type="Pfam" id="PF00535"/>
    </source>
</evidence>
<dbReference type="RefSeq" id="WP_005604005.1">
    <property type="nucleotide sequence ID" value="NZ_GG663524.1"/>
</dbReference>
<dbReference type="Gene3D" id="3.90.550.10">
    <property type="entry name" value="Spore Coat Polysaccharide Biosynthesis Protein SpsA, Chain A"/>
    <property type="match status" value="1"/>
</dbReference>
<keyword evidence="3" id="KW-1185">Reference proteome</keyword>
<dbReference type="EMBL" id="ABWN01000035">
    <property type="protein sequence ID" value="EFF67829.1"/>
    <property type="molecule type" value="Genomic_DNA"/>
</dbReference>
<sequence length="309" mass="35868">MVDVVIPLYRPDAGTGILLRRLLKQDYEINRIILINTKKEYFNEELLFDPVIEVHHITKPEFDHGATRHMGMELSDADYVLFLTMDAIPADTHLISSLVKCFEHRGSKGEPVAVAYGRQLASKKASFEEKYTRNYNYPPQGRIKTIDDIKELGIKTYFCSDVCAMYDRTAYFSNGGFPEKIIFNEDMVYASKAMKNGYAVEYCAKARVYHSHNYSFREQFRRNFDMGVSQKDYEEVFSGIKSENEGIKMVVSAAEYMMDNGHWYDIPHLFINSAAKYTGYRLGKMYKHLGKKIILKLTSNKEYWESLEE</sequence>
<dbReference type="AlphaFoldDB" id="D4S1T1"/>
<protein>
    <submittedName>
        <fullName evidence="2">Glycosyltransferase, group 2 family protein</fullName>
        <ecNumber evidence="2">2.4.-.-</ecNumber>
    </submittedName>
</protein>
<proteinExistence type="predicted"/>
<evidence type="ECO:0000313" key="3">
    <source>
        <dbReference type="Proteomes" id="UP000006238"/>
    </source>
</evidence>
<evidence type="ECO:0000313" key="2">
    <source>
        <dbReference type="EMBL" id="EFF67829.1"/>
    </source>
</evidence>
<keyword evidence="2" id="KW-0808">Transferase</keyword>
<dbReference type="eggNOG" id="COG1216">
    <property type="taxonomic scope" value="Bacteria"/>
</dbReference>
<keyword evidence="2" id="KW-0328">Glycosyltransferase</keyword>
<dbReference type="InterPro" id="IPR001173">
    <property type="entry name" value="Glyco_trans_2-like"/>
</dbReference>
<dbReference type="InterPro" id="IPR029044">
    <property type="entry name" value="Nucleotide-diphossugar_trans"/>
</dbReference>
<dbReference type="Pfam" id="PF00535">
    <property type="entry name" value="Glycos_transf_2"/>
    <property type="match status" value="1"/>
</dbReference>
<dbReference type="SUPFAM" id="SSF53448">
    <property type="entry name" value="Nucleotide-diphospho-sugar transferases"/>
    <property type="match status" value="1"/>
</dbReference>
<dbReference type="CDD" id="cd00761">
    <property type="entry name" value="Glyco_tranf_GTA_type"/>
    <property type="match status" value="1"/>
</dbReference>
<dbReference type="EC" id="2.4.-.-" evidence="2"/>
<dbReference type="HOGENOM" id="CLU_061778_0_1_9"/>
<name>D4S1T1_9FIRM</name>
<gene>
    <name evidence="2" type="ORF">BUTYVIB_02053</name>
</gene>
<dbReference type="GO" id="GO:0016757">
    <property type="term" value="F:glycosyltransferase activity"/>
    <property type="evidence" value="ECO:0007669"/>
    <property type="project" value="UniProtKB-KW"/>
</dbReference>
<feature type="domain" description="Glycosyltransferase 2-like" evidence="1">
    <location>
        <begin position="4"/>
        <end position="171"/>
    </location>
</feature>
<dbReference type="STRING" id="45851.BHV86_08090"/>